<dbReference type="Gene3D" id="3.40.50.720">
    <property type="entry name" value="NAD(P)-binding Rossmann-like Domain"/>
    <property type="match status" value="1"/>
</dbReference>
<dbReference type="Gene3D" id="1.10.1040.10">
    <property type="entry name" value="N-(1-d-carboxylethyl)-l-norvaline Dehydrogenase, domain 2"/>
    <property type="match status" value="1"/>
</dbReference>
<dbReference type="GO" id="GO:0016054">
    <property type="term" value="P:organic acid catabolic process"/>
    <property type="evidence" value="ECO:0007669"/>
    <property type="project" value="UniProtKB-ARBA"/>
</dbReference>
<dbReference type="Pfam" id="PF14833">
    <property type="entry name" value="NAD_binding_11"/>
    <property type="match status" value="1"/>
</dbReference>
<dbReference type="PANTHER" id="PTHR22981">
    <property type="entry name" value="3-HYDROXYISOBUTYRATE DEHYDROGENASE-RELATED"/>
    <property type="match status" value="1"/>
</dbReference>
<dbReference type="RefSeq" id="WP_071521514.1">
    <property type="nucleotide sequence ID" value="NZ_CP136416.1"/>
</dbReference>
<feature type="domain" description="6-phosphogluconate dehydrogenase NADP-binding" evidence="5">
    <location>
        <begin position="2"/>
        <end position="161"/>
    </location>
</feature>
<dbReference type="InterPro" id="IPR029154">
    <property type="entry name" value="HIBADH-like_NADP-bd"/>
</dbReference>
<protein>
    <submittedName>
        <fullName evidence="7">2-(Hydroxymethyl)glutarate dehydrogenase</fullName>
        <ecNumber evidence="7">1.1.1.291</ecNumber>
    </submittedName>
</protein>
<dbReference type="InterPro" id="IPR006115">
    <property type="entry name" value="6PGDH_NADP-bd"/>
</dbReference>
<dbReference type="InterPro" id="IPR013328">
    <property type="entry name" value="6PGD_dom2"/>
</dbReference>
<evidence type="ECO:0000313" key="8">
    <source>
        <dbReference type="Proteomes" id="UP000182743"/>
    </source>
</evidence>
<evidence type="ECO:0000256" key="4">
    <source>
        <dbReference type="PIRSR" id="PIRSR000103-1"/>
    </source>
</evidence>
<evidence type="ECO:0000256" key="1">
    <source>
        <dbReference type="ARBA" id="ARBA00009080"/>
    </source>
</evidence>
<evidence type="ECO:0000259" key="5">
    <source>
        <dbReference type="Pfam" id="PF03446"/>
    </source>
</evidence>
<name>A0A1J5JG43_NEOTH</name>
<evidence type="ECO:0000256" key="3">
    <source>
        <dbReference type="ARBA" id="ARBA00023027"/>
    </source>
</evidence>
<dbReference type="Proteomes" id="UP000182743">
    <property type="component" value="Unassembled WGS sequence"/>
</dbReference>
<dbReference type="SUPFAM" id="SSF48179">
    <property type="entry name" value="6-phosphogluconate dehydrogenase C-terminal domain-like"/>
    <property type="match status" value="1"/>
</dbReference>
<dbReference type="AlphaFoldDB" id="A0A1J5JG43"/>
<keyword evidence="3" id="KW-0520">NAD</keyword>
<evidence type="ECO:0000256" key="2">
    <source>
        <dbReference type="ARBA" id="ARBA00023002"/>
    </source>
</evidence>
<comment type="similarity">
    <text evidence="1">Belongs to the HIBADH-related family.</text>
</comment>
<dbReference type="GO" id="GO:0051287">
    <property type="term" value="F:NAD binding"/>
    <property type="evidence" value="ECO:0007669"/>
    <property type="project" value="InterPro"/>
</dbReference>
<dbReference type="SUPFAM" id="SSF51735">
    <property type="entry name" value="NAD(P)-binding Rossmann-fold domains"/>
    <property type="match status" value="1"/>
</dbReference>
<comment type="caution">
    <text evidence="7">The sequence shown here is derived from an EMBL/GenBank/DDBJ whole genome shotgun (WGS) entry which is preliminary data.</text>
</comment>
<dbReference type="PANTHER" id="PTHR22981:SF7">
    <property type="entry name" value="3-HYDROXYISOBUTYRATE DEHYDROGENASE, MITOCHONDRIAL"/>
    <property type="match status" value="1"/>
</dbReference>
<sequence>MRVGFIGLGNMGRPMALNLIKKGHELVVNDVIPAAIDELVKAGARAGATPAAVAGQVEALITMLPNAAIVASVMTGENGVLAGARPGLVVVDMSSVGPGDSRKMAALAAQKQVAYLDAPVSGGVTGAAAGKLTIMAGGSREDFLKVKPVLECLGEKIYHVGDVGAGDAVKIVNNLLLGINMAAVAEALVLGIKAGLKPEVMLEIIGNSSGQSYAFKAKVPNFILPGRFEPGFAIDLQAKDLDLALQTARENDVPLMLGSLARQVFALARARGLGGQDIAAVIKVWEEATGAEVRYDPQG</sequence>
<dbReference type="PIRSF" id="PIRSF000103">
    <property type="entry name" value="HIBADH"/>
    <property type="match status" value="1"/>
</dbReference>
<gene>
    <name evidence="7" type="primary">hgd</name>
    <name evidence="7" type="ORF">MOOR_25780</name>
</gene>
<organism evidence="7 8">
    <name type="scientific">Neomoorella thermoacetica</name>
    <name type="common">Clostridium thermoaceticum</name>
    <dbReference type="NCBI Taxonomy" id="1525"/>
    <lineage>
        <taxon>Bacteria</taxon>
        <taxon>Bacillati</taxon>
        <taxon>Bacillota</taxon>
        <taxon>Clostridia</taxon>
        <taxon>Neomoorellales</taxon>
        <taxon>Neomoorellaceae</taxon>
        <taxon>Neomoorella</taxon>
    </lineage>
</organism>
<dbReference type="GO" id="GO:0043718">
    <property type="term" value="F:2-hydroxymethylglutarate dehydrogenase activity"/>
    <property type="evidence" value="ECO:0007669"/>
    <property type="project" value="UniProtKB-EC"/>
</dbReference>
<dbReference type="GO" id="GO:0050661">
    <property type="term" value="F:NADP binding"/>
    <property type="evidence" value="ECO:0007669"/>
    <property type="project" value="InterPro"/>
</dbReference>
<dbReference type="EMBL" id="MIHH01000025">
    <property type="protein sequence ID" value="OIQ07804.1"/>
    <property type="molecule type" value="Genomic_DNA"/>
</dbReference>
<dbReference type="PROSITE" id="PS00895">
    <property type="entry name" value="3_HYDROXYISOBUT_DH"/>
    <property type="match status" value="1"/>
</dbReference>
<keyword evidence="2 7" id="KW-0560">Oxidoreductase</keyword>
<evidence type="ECO:0000313" key="7">
    <source>
        <dbReference type="EMBL" id="OIQ07804.1"/>
    </source>
</evidence>
<dbReference type="Pfam" id="PF03446">
    <property type="entry name" value="NAD_binding_2"/>
    <property type="match status" value="1"/>
</dbReference>
<feature type="domain" description="3-hydroxyisobutyrate dehydrogenase-like NAD-binding" evidence="6">
    <location>
        <begin position="164"/>
        <end position="285"/>
    </location>
</feature>
<dbReference type="InterPro" id="IPR015815">
    <property type="entry name" value="HIBADH-related"/>
</dbReference>
<dbReference type="EC" id="1.1.1.291" evidence="7"/>
<dbReference type="InterPro" id="IPR002204">
    <property type="entry name" value="3-OH-isobutyrate_DH-rel_CS"/>
</dbReference>
<proteinExistence type="inferred from homology"/>
<evidence type="ECO:0000259" key="6">
    <source>
        <dbReference type="Pfam" id="PF14833"/>
    </source>
</evidence>
<accession>A0A1J5JG43</accession>
<reference evidence="7 8" key="1">
    <citation type="submission" date="2016-08" db="EMBL/GenBank/DDBJ databases">
        <title>Genome-based comparison of Moorella thermoacetic strains.</title>
        <authorList>
            <person name="Poehlein A."/>
            <person name="Bengelsdorf F.R."/>
            <person name="Esser C."/>
            <person name="Duerre P."/>
            <person name="Daniel R."/>
        </authorList>
    </citation>
    <scope>NUCLEOTIDE SEQUENCE [LARGE SCALE GENOMIC DNA]</scope>
    <source>
        <strain evidence="7 8">DSM 11768</strain>
    </source>
</reference>
<dbReference type="InterPro" id="IPR036291">
    <property type="entry name" value="NAD(P)-bd_dom_sf"/>
</dbReference>
<feature type="active site" evidence="4">
    <location>
        <position position="170"/>
    </location>
</feature>
<dbReference type="InterPro" id="IPR008927">
    <property type="entry name" value="6-PGluconate_DH-like_C_sf"/>
</dbReference>